<dbReference type="InterPro" id="IPR000719">
    <property type="entry name" value="Prot_kinase_dom"/>
</dbReference>
<evidence type="ECO:0000313" key="8">
    <source>
        <dbReference type="EMBL" id="KAG8190579.1"/>
    </source>
</evidence>
<keyword evidence="1" id="KW-0723">Serine/threonine-protein kinase</keyword>
<feature type="binding site" evidence="6">
    <location>
        <position position="45"/>
    </location>
    <ligand>
        <name>ATP</name>
        <dbReference type="ChEBI" id="CHEBI:30616"/>
    </ligand>
</feature>
<comment type="caution">
    <text evidence="8">The sequence shown here is derived from an EMBL/GenBank/DDBJ whole genome shotgun (WGS) entry which is preliminary data.</text>
</comment>
<gene>
    <name evidence="8" type="ORF">JTE90_014056</name>
</gene>
<dbReference type="InterPro" id="IPR008271">
    <property type="entry name" value="Ser/Thr_kinase_AS"/>
</dbReference>
<reference evidence="8 9" key="1">
    <citation type="journal article" date="2022" name="Nat. Ecol. Evol.">
        <title>A masculinizing supergene underlies an exaggerated male reproductive morph in a spider.</title>
        <authorList>
            <person name="Hendrickx F."/>
            <person name="De Corte Z."/>
            <person name="Sonet G."/>
            <person name="Van Belleghem S.M."/>
            <person name="Kostlbacher S."/>
            <person name="Vangestel C."/>
        </authorList>
    </citation>
    <scope>NUCLEOTIDE SEQUENCE [LARGE SCALE GENOMIC DNA]</scope>
    <source>
        <strain evidence="8">W744_W776</strain>
    </source>
</reference>
<evidence type="ECO:0000313" key="9">
    <source>
        <dbReference type="Proteomes" id="UP000827092"/>
    </source>
</evidence>
<accession>A0AAV6V247</accession>
<organism evidence="8 9">
    <name type="scientific">Oedothorax gibbosus</name>
    <dbReference type="NCBI Taxonomy" id="931172"/>
    <lineage>
        <taxon>Eukaryota</taxon>
        <taxon>Metazoa</taxon>
        <taxon>Ecdysozoa</taxon>
        <taxon>Arthropoda</taxon>
        <taxon>Chelicerata</taxon>
        <taxon>Arachnida</taxon>
        <taxon>Araneae</taxon>
        <taxon>Araneomorphae</taxon>
        <taxon>Entelegynae</taxon>
        <taxon>Araneoidea</taxon>
        <taxon>Linyphiidae</taxon>
        <taxon>Erigoninae</taxon>
        <taxon>Oedothorax</taxon>
    </lineage>
</organism>
<dbReference type="GO" id="GO:0004674">
    <property type="term" value="F:protein serine/threonine kinase activity"/>
    <property type="evidence" value="ECO:0007669"/>
    <property type="project" value="UniProtKB-KW"/>
</dbReference>
<keyword evidence="2" id="KW-0808">Transferase</keyword>
<dbReference type="GO" id="GO:0005524">
    <property type="term" value="F:ATP binding"/>
    <property type="evidence" value="ECO:0007669"/>
    <property type="project" value="UniProtKB-UniRule"/>
</dbReference>
<evidence type="ECO:0000256" key="3">
    <source>
        <dbReference type="ARBA" id="ARBA00022741"/>
    </source>
</evidence>
<dbReference type="InterPro" id="IPR011009">
    <property type="entry name" value="Kinase-like_dom_sf"/>
</dbReference>
<dbReference type="FunFam" id="1.10.510.10:FF:000571">
    <property type="entry name" value="Maternal embryonic leucine zipper kinase"/>
    <property type="match status" value="1"/>
</dbReference>
<dbReference type="AlphaFoldDB" id="A0AAV6V247"/>
<evidence type="ECO:0000256" key="1">
    <source>
        <dbReference type="ARBA" id="ARBA00022527"/>
    </source>
</evidence>
<keyword evidence="3 6" id="KW-0547">Nucleotide-binding</keyword>
<keyword evidence="5 6" id="KW-0067">ATP-binding</keyword>
<dbReference type="SMART" id="SM00220">
    <property type="entry name" value="S_TKc"/>
    <property type="match status" value="1"/>
</dbReference>
<keyword evidence="4" id="KW-0418">Kinase</keyword>
<dbReference type="PANTHER" id="PTHR24346">
    <property type="entry name" value="MAP/MICROTUBULE AFFINITY-REGULATING KINASE"/>
    <property type="match status" value="1"/>
</dbReference>
<dbReference type="FunFam" id="3.30.200.20:FF:000042">
    <property type="entry name" value="Aurora kinase A"/>
    <property type="match status" value="1"/>
</dbReference>
<keyword evidence="9" id="KW-1185">Reference proteome</keyword>
<evidence type="ECO:0000256" key="6">
    <source>
        <dbReference type="PROSITE-ProRule" id="PRU10141"/>
    </source>
</evidence>
<dbReference type="PROSITE" id="PS50011">
    <property type="entry name" value="PROTEIN_KINASE_DOM"/>
    <property type="match status" value="1"/>
</dbReference>
<sequence>MPINQVGRTRIGKFYELTDTPLGKGSFSKVYLAHHILFGNKVALKVIDRNQIEEDYVLKNLTREASILRKLKHPNIVNFYEDLSHEQLYCLSLELVEGSDLSQFLNRQPSRRVSEKFAKTLFYQMVSAVRYMHKANVLHRDLKQENILLEHGKVIKIVDFGLSNVRYPFKRLLTHCGSLEYAAPELFMRSSVYGPGVDLWSLGVILFSMVTGQMPFAVPRWGDATCAPEHKDVFYRRISQGLTKENWKVMRNLSTDCCHLLENLLQPNQFKRSDIRDVYVHPWLQKDPNLKKNLPRFRPDLKHRYKPQVMNWMADKLGVPQRRIQVHLAIYKFETISAIYNMLLDILVKKELYFPAHISNTFTFRMNQREISTFYDTVGDSSLTAELCKDPVSKKIETGQVVQTKEKIGDSETKESCRTRAEDIPNQWGDGGRLTRRSKGSPILKSNHTFTKIDDELTGCFKMIGKNDTVILSHPIEDKTSTLVKKPFRSYKLNRPLKAMKTSRDVEQDSLDWHNNSGKELKKDPIETNENLDTVSISSSIALNYQRNLKLLNEKYRLKSHLPSKPIKNVTIKEMVPYIFRLLKRNIFRKRPCTTTKVVQIIANFEEIVVQEVIHDMMPMQAFPEMLMNLIRNPSFSPVTMKTRMHRCSSNTRLTFTELNPVIAKEEMNKRILNFSNS</sequence>
<dbReference type="Gene3D" id="1.10.510.10">
    <property type="entry name" value="Transferase(Phosphotransferase) domain 1"/>
    <property type="match status" value="1"/>
</dbReference>
<evidence type="ECO:0000256" key="2">
    <source>
        <dbReference type="ARBA" id="ARBA00022679"/>
    </source>
</evidence>
<evidence type="ECO:0000256" key="5">
    <source>
        <dbReference type="ARBA" id="ARBA00022840"/>
    </source>
</evidence>
<dbReference type="InterPro" id="IPR017441">
    <property type="entry name" value="Protein_kinase_ATP_BS"/>
</dbReference>
<dbReference type="SUPFAM" id="SSF56112">
    <property type="entry name" value="Protein kinase-like (PK-like)"/>
    <property type="match status" value="1"/>
</dbReference>
<dbReference type="EMBL" id="JAFNEN010000180">
    <property type="protein sequence ID" value="KAG8190579.1"/>
    <property type="molecule type" value="Genomic_DNA"/>
</dbReference>
<dbReference type="GO" id="GO:0035556">
    <property type="term" value="P:intracellular signal transduction"/>
    <property type="evidence" value="ECO:0007669"/>
    <property type="project" value="TreeGrafter"/>
</dbReference>
<evidence type="ECO:0000259" key="7">
    <source>
        <dbReference type="PROSITE" id="PS50011"/>
    </source>
</evidence>
<dbReference type="PANTHER" id="PTHR24346:SF30">
    <property type="entry name" value="MATERNAL EMBRYONIC LEUCINE ZIPPER KINASE"/>
    <property type="match status" value="1"/>
</dbReference>
<dbReference type="GO" id="GO:0005737">
    <property type="term" value="C:cytoplasm"/>
    <property type="evidence" value="ECO:0007669"/>
    <property type="project" value="TreeGrafter"/>
</dbReference>
<dbReference type="PROSITE" id="PS00107">
    <property type="entry name" value="PROTEIN_KINASE_ATP"/>
    <property type="match status" value="1"/>
</dbReference>
<dbReference type="Proteomes" id="UP000827092">
    <property type="component" value="Unassembled WGS sequence"/>
</dbReference>
<dbReference type="PROSITE" id="PS00108">
    <property type="entry name" value="PROTEIN_KINASE_ST"/>
    <property type="match status" value="1"/>
</dbReference>
<feature type="domain" description="Protein kinase" evidence="7">
    <location>
        <begin position="16"/>
        <end position="284"/>
    </location>
</feature>
<protein>
    <recommendedName>
        <fullName evidence="7">Protein kinase domain-containing protein</fullName>
    </recommendedName>
</protein>
<proteinExistence type="predicted"/>
<evidence type="ECO:0000256" key="4">
    <source>
        <dbReference type="ARBA" id="ARBA00022777"/>
    </source>
</evidence>
<dbReference type="Pfam" id="PF00069">
    <property type="entry name" value="Pkinase"/>
    <property type="match status" value="1"/>
</dbReference>
<name>A0AAV6V247_9ARAC</name>